<protein>
    <recommendedName>
        <fullName evidence="1">diguanylate cyclase</fullName>
        <ecNumber evidence="1">2.7.7.65</ecNumber>
    </recommendedName>
</protein>
<dbReference type="RefSeq" id="WP_052515411.1">
    <property type="nucleotide sequence ID" value="NZ_AZAC01000035.1"/>
</dbReference>
<evidence type="ECO:0000256" key="3">
    <source>
        <dbReference type="SAM" id="Coils"/>
    </source>
</evidence>
<dbReference type="SMART" id="SM00267">
    <property type="entry name" value="GGDEF"/>
    <property type="match status" value="1"/>
</dbReference>
<accession>A0A0D2JRD1</accession>
<dbReference type="PROSITE" id="PS50887">
    <property type="entry name" value="GGDEF"/>
    <property type="match status" value="1"/>
</dbReference>
<dbReference type="Proteomes" id="UP000032233">
    <property type="component" value="Unassembled WGS sequence"/>
</dbReference>
<dbReference type="InterPro" id="IPR050469">
    <property type="entry name" value="Diguanylate_Cyclase"/>
</dbReference>
<dbReference type="AlphaFoldDB" id="A0A0D2JRD1"/>
<dbReference type="InterPro" id="IPR000160">
    <property type="entry name" value="GGDEF_dom"/>
</dbReference>
<dbReference type="InterPro" id="IPR043128">
    <property type="entry name" value="Rev_trsase/Diguanyl_cyclase"/>
</dbReference>
<dbReference type="InterPro" id="IPR029016">
    <property type="entry name" value="GAF-like_dom_sf"/>
</dbReference>
<evidence type="ECO:0000256" key="1">
    <source>
        <dbReference type="ARBA" id="ARBA00012528"/>
    </source>
</evidence>
<feature type="compositionally biased region" description="Basic residues" evidence="4">
    <location>
        <begin position="397"/>
        <end position="408"/>
    </location>
</feature>
<dbReference type="Pfam" id="PF00990">
    <property type="entry name" value="GGDEF"/>
    <property type="match status" value="1"/>
</dbReference>
<dbReference type="InterPro" id="IPR029787">
    <property type="entry name" value="Nucleotide_cyclase"/>
</dbReference>
<dbReference type="EMBL" id="AZAC01000035">
    <property type="protein sequence ID" value="KIX12010.1"/>
    <property type="molecule type" value="Genomic_DNA"/>
</dbReference>
<gene>
    <name evidence="6" type="ORF">X474_21150</name>
</gene>
<evidence type="ECO:0000259" key="5">
    <source>
        <dbReference type="PROSITE" id="PS50887"/>
    </source>
</evidence>
<evidence type="ECO:0000256" key="2">
    <source>
        <dbReference type="ARBA" id="ARBA00034247"/>
    </source>
</evidence>
<dbReference type="InParanoid" id="A0A0D2JRD1"/>
<feature type="coiled-coil region" evidence="3">
    <location>
        <begin position="211"/>
        <end position="245"/>
    </location>
</feature>
<keyword evidence="3" id="KW-0175">Coiled coil</keyword>
<dbReference type="SUPFAM" id="SSF55781">
    <property type="entry name" value="GAF domain-like"/>
    <property type="match status" value="1"/>
</dbReference>
<proteinExistence type="predicted"/>
<dbReference type="OrthoDB" id="9759607at2"/>
<dbReference type="PANTHER" id="PTHR45138">
    <property type="entry name" value="REGULATORY COMPONENTS OF SENSORY TRANSDUCTION SYSTEM"/>
    <property type="match status" value="1"/>
</dbReference>
<dbReference type="GO" id="GO:0052621">
    <property type="term" value="F:diguanylate cyclase activity"/>
    <property type="evidence" value="ECO:0007669"/>
    <property type="project" value="UniProtKB-EC"/>
</dbReference>
<dbReference type="PANTHER" id="PTHR45138:SF9">
    <property type="entry name" value="DIGUANYLATE CYCLASE DGCM-RELATED"/>
    <property type="match status" value="1"/>
</dbReference>
<evidence type="ECO:0000313" key="6">
    <source>
        <dbReference type="EMBL" id="KIX12010.1"/>
    </source>
</evidence>
<dbReference type="EC" id="2.7.7.65" evidence="1"/>
<dbReference type="STRING" id="1429043.X474_21150"/>
<dbReference type="Gene3D" id="3.30.450.40">
    <property type="match status" value="1"/>
</dbReference>
<organism evidence="6 7">
    <name type="scientific">Dethiosulfatarculus sandiegensis</name>
    <dbReference type="NCBI Taxonomy" id="1429043"/>
    <lineage>
        <taxon>Bacteria</taxon>
        <taxon>Pseudomonadati</taxon>
        <taxon>Thermodesulfobacteriota</taxon>
        <taxon>Desulfarculia</taxon>
        <taxon>Desulfarculales</taxon>
        <taxon>Desulfarculaceae</taxon>
        <taxon>Dethiosulfatarculus</taxon>
    </lineage>
</organism>
<dbReference type="Gene3D" id="3.30.70.270">
    <property type="match status" value="1"/>
</dbReference>
<feature type="region of interest" description="Disordered" evidence="4">
    <location>
        <begin position="397"/>
        <end position="424"/>
    </location>
</feature>
<keyword evidence="7" id="KW-1185">Reference proteome</keyword>
<evidence type="ECO:0000313" key="7">
    <source>
        <dbReference type="Proteomes" id="UP000032233"/>
    </source>
</evidence>
<dbReference type="SUPFAM" id="SSF55073">
    <property type="entry name" value="Nucleotide cyclase"/>
    <property type="match status" value="1"/>
</dbReference>
<dbReference type="NCBIfam" id="TIGR00254">
    <property type="entry name" value="GGDEF"/>
    <property type="match status" value="1"/>
</dbReference>
<reference evidence="6 7" key="1">
    <citation type="submission" date="2013-11" db="EMBL/GenBank/DDBJ databases">
        <title>Metagenomic analysis of a methanogenic consortium involved in long chain n-alkane degradation.</title>
        <authorList>
            <person name="Davidova I.A."/>
            <person name="Callaghan A.V."/>
            <person name="Wawrik B."/>
            <person name="Pruitt S."/>
            <person name="Marks C."/>
            <person name="Duncan K.E."/>
            <person name="Suflita J.M."/>
        </authorList>
    </citation>
    <scope>NUCLEOTIDE SEQUENCE [LARGE SCALE GENOMIC DNA]</scope>
    <source>
        <strain evidence="6 7">SPR</strain>
    </source>
</reference>
<evidence type="ECO:0000256" key="4">
    <source>
        <dbReference type="SAM" id="MobiDB-lite"/>
    </source>
</evidence>
<dbReference type="CDD" id="cd01949">
    <property type="entry name" value="GGDEF"/>
    <property type="match status" value="1"/>
</dbReference>
<name>A0A0D2JRD1_9BACT</name>
<feature type="domain" description="GGDEF" evidence="5">
    <location>
        <begin position="273"/>
        <end position="406"/>
    </location>
</feature>
<sequence length="424" mass="46773">MRQGAPFTAGEKGVYFLKTIQYWKAVELGNLLNLQPANERVAALLAKQKAVRKLIAFITTRVEMDIHPIFEEAIAKTSHALNAPMACLHLSDEENGKLNLLYSLGLNAFHKKALNTLSLDGVSPPARTHAAEKPVLYFGDQAPAGLAAMASAPIKGGDFPVGAISVMWPQGREVPEDEDRSDFMLIMGRLVGLAVDHAGLVNGLLDNLNEMTKIKTEAERYAQELDQTNRQLVQANSRLEELSRTDGLTGLFNHLFIHQRLQEEILRAERQGHPLTVLMADLDHFKRVNDQLGHQVGDEALRFFSRILLENLRRVDAVGRYGGEEFLVILVDCDLESGIMVAQKLRKKVESGSNTPPFDPMGGFTVSMGAAQWNLGQKAKELIALADDALYEAKRGGRNKVRAAHKKSPAQSESVPEDRRASKA</sequence>
<comment type="caution">
    <text evidence="6">The sequence shown here is derived from an EMBL/GenBank/DDBJ whole genome shotgun (WGS) entry which is preliminary data.</text>
</comment>
<dbReference type="FunFam" id="3.30.70.270:FF:000001">
    <property type="entry name" value="Diguanylate cyclase domain protein"/>
    <property type="match status" value="1"/>
</dbReference>
<comment type="catalytic activity">
    <reaction evidence="2">
        <text>2 GTP = 3',3'-c-di-GMP + 2 diphosphate</text>
        <dbReference type="Rhea" id="RHEA:24898"/>
        <dbReference type="ChEBI" id="CHEBI:33019"/>
        <dbReference type="ChEBI" id="CHEBI:37565"/>
        <dbReference type="ChEBI" id="CHEBI:58805"/>
        <dbReference type="EC" id="2.7.7.65"/>
    </reaction>
</comment>